<dbReference type="InterPro" id="IPR010203">
    <property type="entry name" value="RraA"/>
</dbReference>
<dbReference type="NCBIfam" id="NF006875">
    <property type="entry name" value="PRK09372.1"/>
    <property type="match status" value="1"/>
</dbReference>
<dbReference type="InterPro" id="IPR005493">
    <property type="entry name" value="RraA/RraA-like"/>
</dbReference>
<dbReference type="SUPFAM" id="SSF89562">
    <property type="entry name" value="RraA-like"/>
    <property type="match status" value="1"/>
</dbReference>
<dbReference type="EC" id="4.1.1.112" evidence="2"/>
<dbReference type="Pfam" id="PF03737">
    <property type="entry name" value="RraA-like"/>
    <property type="match status" value="1"/>
</dbReference>
<feature type="binding site" evidence="1">
    <location>
        <begin position="78"/>
        <end position="81"/>
    </location>
    <ligand>
        <name>substrate</name>
    </ligand>
</feature>
<dbReference type="Gene3D" id="3.50.30.40">
    <property type="entry name" value="Ribonuclease E inhibitor RraA/RraA-like"/>
    <property type="match status" value="1"/>
</dbReference>
<name>A0AB38YEN9_9GAMM</name>
<comment type="similarity">
    <text evidence="2">Belongs to the class II aldolase/RraA-like family.</text>
</comment>
<keyword evidence="1 2" id="KW-0479">Metal-binding</keyword>
<evidence type="ECO:0000256" key="2">
    <source>
        <dbReference type="RuleBase" id="RU004338"/>
    </source>
</evidence>
<organism evidence="3">
    <name type="scientific">Salinispirillum sp. LH 10-3-1</name>
    <dbReference type="NCBI Taxonomy" id="2952525"/>
    <lineage>
        <taxon>Bacteria</taxon>
        <taxon>Pseudomonadati</taxon>
        <taxon>Pseudomonadota</taxon>
        <taxon>Gammaproteobacteria</taxon>
        <taxon>Oceanospirillales</taxon>
        <taxon>Saccharospirillaceae</taxon>
        <taxon>Salinispirillum</taxon>
    </lineage>
</organism>
<gene>
    <name evidence="3" type="primary">rraA</name>
    <name evidence="3" type="ORF">NFC81_14040</name>
</gene>
<dbReference type="PANTHER" id="PTHR33254:SF29">
    <property type="entry name" value="REGULATOR OF RIBONUCLEASE ACTIVITY A"/>
    <property type="match status" value="1"/>
</dbReference>
<dbReference type="GO" id="GO:0008428">
    <property type="term" value="F:ribonuclease inhibitor activity"/>
    <property type="evidence" value="ECO:0007669"/>
    <property type="project" value="InterPro"/>
</dbReference>
<dbReference type="NCBIfam" id="NF009134">
    <property type="entry name" value="PRK12487.1"/>
    <property type="match status" value="1"/>
</dbReference>
<dbReference type="EMBL" id="CP101717">
    <property type="protein sequence ID" value="WLD57816.1"/>
    <property type="molecule type" value="Genomic_DNA"/>
</dbReference>
<protein>
    <recommendedName>
        <fullName evidence="2">4-hydroxy-4-methyl-2-oxoglutarate aldolase</fullName>
        <shortName evidence="2">HMG aldolase</shortName>
        <ecNumber evidence="2">4.1.1.112</ecNumber>
        <ecNumber evidence="2">4.1.3.17</ecNumber>
    </recommendedName>
    <alternativeName>
        <fullName evidence="2">Oxaloacetate decarboxylase</fullName>
    </alternativeName>
</protein>
<dbReference type="GO" id="GO:0008948">
    <property type="term" value="F:oxaloacetate decarboxylase activity"/>
    <property type="evidence" value="ECO:0007669"/>
    <property type="project" value="UniProtKB-EC"/>
</dbReference>
<feature type="binding site" evidence="1">
    <location>
        <position position="100"/>
    </location>
    <ligand>
        <name>substrate</name>
    </ligand>
</feature>
<keyword evidence="2" id="KW-0456">Lyase</keyword>
<comment type="cofactor">
    <cofactor evidence="1">
        <name>Mg(2+)</name>
        <dbReference type="ChEBI" id="CHEBI:18420"/>
    </cofactor>
</comment>
<comment type="catalytic activity">
    <reaction evidence="2">
        <text>4-hydroxy-4-methyl-2-oxoglutarate = 2 pyruvate</text>
        <dbReference type="Rhea" id="RHEA:22748"/>
        <dbReference type="ChEBI" id="CHEBI:15361"/>
        <dbReference type="ChEBI" id="CHEBI:58276"/>
        <dbReference type="EC" id="4.1.3.17"/>
    </reaction>
</comment>
<comment type="function">
    <text evidence="2">Catalyzes the aldol cleavage of 4-hydroxy-4-methyl-2-oxoglutarate (HMG) into 2 molecules of pyruvate. Also contains a secondary oxaloacetate (OAA) decarboxylase activity due to the common pyruvate enolate transition state formed following C-C bond cleavage in the retro-aldol and decarboxylation reactions.</text>
</comment>
<dbReference type="GO" id="GO:0051252">
    <property type="term" value="P:regulation of RNA metabolic process"/>
    <property type="evidence" value="ECO:0007669"/>
    <property type="project" value="InterPro"/>
</dbReference>
<comment type="catalytic activity">
    <reaction evidence="2">
        <text>oxaloacetate + H(+) = pyruvate + CO2</text>
        <dbReference type="Rhea" id="RHEA:15641"/>
        <dbReference type="ChEBI" id="CHEBI:15361"/>
        <dbReference type="ChEBI" id="CHEBI:15378"/>
        <dbReference type="ChEBI" id="CHEBI:16452"/>
        <dbReference type="ChEBI" id="CHEBI:16526"/>
        <dbReference type="EC" id="4.1.1.112"/>
    </reaction>
</comment>
<evidence type="ECO:0000256" key="1">
    <source>
        <dbReference type="PIRSR" id="PIRSR605493-1"/>
    </source>
</evidence>
<accession>A0AB38YEN9</accession>
<proteinExistence type="inferred from homology"/>
<dbReference type="EC" id="4.1.3.17" evidence="2"/>
<feature type="binding site" evidence="1">
    <location>
        <position position="101"/>
    </location>
    <ligand>
        <name>Mg(2+)</name>
        <dbReference type="ChEBI" id="CHEBI:18420"/>
    </ligand>
</feature>
<comment type="cofactor">
    <cofactor evidence="2">
        <name>a divalent metal cation</name>
        <dbReference type="ChEBI" id="CHEBI:60240"/>
    </cofactor>
</comment>
<dbReference type="RefSeq" id="WP_304995100.1">
    <property type="nucleotide sequence ID" value="NZ_CP101717.1"/>
</dbReference>
<dbReference type="AlphaFoldDB" id="A0AB38YEN9"/>
<dbReference type="CDD" id="cd16841">
    <property type="entry name" value="RraA_family"/>
    <property type="match status" value="1"/>
</dbReference>
<dbReference type="PANTHER" id="PTHR33254">
    <property type="entry name" value="4-HYDROXY-4-METHYL-2-OXOGLUTARATE ALDOLASE 3-RELATED"/>
    <property type="match status" value="1"/>
</dbReference>
<reference evidence="3" key="1">
    <citation type="submission" date="2022-07" db="EMBL/GenBank/DDBJ databases">
        <title>Complete genome sequence of Salinispirillum sp. LH10-3-1 capable of multiple carbohydrate inversion isolated from a soda lake.</title>
        <authorList>
            <person name="Liu J."/>
            <person name="Zhai Y."/>
            <person name="Zhang H."/>
            <person name="Yang H."/>
            <person name="Qu J."/>
            <person name="Li J."/>
        </authorList>
    </citation>
    <scope>NUCLEOTIDE SEQUENCE</scope>
    <source>
        <strain evidence="3">LH 10-3-1</strain>
    </source>
</reference>
<evidence type="ECO:0000313" key="3">
    <source>
        <dbReference type="EMBL" id="WLD57816.1"/>
    </source>
</evidence>
<comment type="subunit">
    <text evidence="2">Homotrimer.</text>
</comment>
<dbReference type="NCBIfam" id="TIGR01935">
    <property type="entry name" value="NOT-MenG"/>
    <property type="match status" value="1"/>
</dbReference>
<dbReference type="InterPro" id="IPR036704">
    <property type="entry name" value="RraA/RraA-like_sf"/>
</dbReference>
<dbReference type="GO" id="GO:0046872">
    <property type="term" value="F:metal ion binding"/>
    <property type="evidence" value="ECO:0007669"/>
    <property type="project" value="UniProtKB-KW"/>
</dbReference>
<keyword evidence="1" id="KW-0460">Magnesium</keyword>
<sequence>MEDYIDLLPELCDAYPDKVRVCEPMFINYGGREAFGGEIVTVKACEDNSLVKEQLSFAGNGRVLVVDGAGSMRRAMLGDMIAESAVKQGWAGVVIYGCIRDVNAIGGLDLGVQALGSIPLKTNRKGVGELNVPVTFGGVTFHPGEFLYADSNGLLVSAEALSLP</sequence>
<dbReference type="GO" id="GO:0047443">
    <property type="term" value="F:4-hydroxy-4-methyl-2-oxoglutarate aldolase activity"/>
    <property type="evidence" value="ECO:0007669"/>
    <property type="project" value="UniProtKB-EC"/>
</dbReference>